<reference evidence="1" key="1">
    <citation type="submission" date="2022-03" db="EMBL/GenBank/DDBJ databases">
        <authorList>
            <person name="Santos J.D.N."/>
            <person name="Kallscheuer N."/>
            <person name="Jogler C."/>
            <person name="Lage O.M."/>
        </authorList>
    </citation>
    <scope>NUCLEOTIDE SEQUENCE</scope>
    <source>
        <strain evidence="1">M600PL45_2</strain>
    </source>
</reference>
<sequence>MELGFLGPLFERQGPWASVYFDTTTASEDAAARQKLNAKSAREQLKDEGADEATCRAVHDRLVSFPRGQEPPGHAVFATDGEIVLDVELTAPPPGGGPLVAWQALPRTGPLIELAAADPPGLVAYIDRKGAEFELTGSLGAQAAGRVTGADWPVHRTPTGDWSERHFQTAVENTWEQNAAEIADELRVRWEKCGAEVLVLAGDARERNAVYDRLPPDLRERTVQAEHGVRADSGPEGPAANTAGGRRLLAEEIARARADYARQRVATALERFQAGRAPSEDGRIDAVEGVPALVEAAREHRIAVLLVRPEGPDLHRDVWVGDEPGQLAARRSEPQYLGATEPSPARADDALLRSAAATGADVLCVRDSDVPEGVPRDLPDGGLGALLRWPYEGAPEGGGAGGGQHATWQ</sequence>
<dbReference type="Proteomes" id="UP001166784">
    <property type="component" value="Unassembled WGS sequence"/>
</dbReference>
<protein>
    <recommendedName>
        <fullName evidence="3">Peptide chain release factor 1</fullName>
    </recommendedName>
</protein>
<proteinExistence type="predicted"/>
<dbReference type="EMBL" id="JAKWJU010000002">
    <property type="protein sequence ID" value="MCH6163431.1"/>
    <property type="molecule type" value="Genomic_DNA"/>
</dbReference>
<dbReference type="InterPro" id="IPR040701">
    <property type="entry name" value="Bact_RF_family2"/>
</dbReference>
<comment type="caution">
    <text evidence="1">The sequence shown here is derived from an EMBL/GenBank/DDBJ whole genome shotgun (WGS) entry which is preliminary data.</text>
</comment>
<organism evidence="1 2">
    <name type="scientific">Streptomyces marispadix</name>
    <dbReference type="NCBI Taxonomy" id="2922868"/>
    <lineage>
        <taxon>Bacteria</taxon>
        <taxon>Bacillati</taxon>
        <taxon>Actinomycetota</taxon>
        <taxon>Actinomycetes</taxon>
        <taxon>Kitasatosporales</taxon>
        <taxon>Streptomycetaceae</taxon>
        <taxon>Streptomyces</taxon>
    </lineage>
</organism>
<gene>
    <name evidence="1" type="ORF">MMA15_24460</name>
</gene>
<name>A0ABS9T582_9ACTN</name>
<accession>A0ABS9T582</accession>
<evidence type="ECO:0000313" key="1">
    <source>
        <dbReference type="EMBL" id="MCH6163431.1"/>
    </source>
</evidence>
<keyword evidence="2" id="KW-1185">Reference proteome</keyword>
<dbReference type="InterPro" id="IPR042226">
    <property type="entry name" value="eFR1_2_sf"/>
</dbReference>
<evidence type="ECO:0008006" key="3">
    <source>
        <dbReference type="Google" id="ProtNLM"/>
    </source>
</evidence>
<dbReference type="Pfam" id="PF18844">
    <property type="entry name" value="baeRF_family2"/>
    <property type="match status" value="1"/>
</dbReference>
<evidence type="ECO:0000313" key="2">
    <source>
        <dbReference type="Proteomes" id="UP001166784"/>
    </source>
</evidence>
<dbReference type="Gene3D" id="3.30.420.60">
    <property type="entry name" value="eRF1 domain 2"/>
    <property type="match status" value="1"/>
</dbReference>
<dbReference type="RefSeq" id="WP_241062334.1">
    <property type="nucleotide sequence ID" value="NZ_JAKWJU010000002.1"/>
</dbReference>
<reference evidence="1" key="2">
    <citation type="journal article" date="2023" name="Int. J. Syst. Evol. Microbiol.">
        <title>Streptomyces marispadix sp. nov., isolated from marine beach sediment of the Northern Coast of Portugal.</title>
        <authorList>
            <person name="dos Santos J.D.N."/>
            <person name="Vitorino I.R."/>
            <person name="Kallscheuer N."/>
            <person name="Srivastava A."/>
            <person name="Krautwurst S."/>
            <person name="Marz M."/>
            <person name="Jogler C."/>
            <person name="Lobo Da Cunha A."/>
            <person name="Catita J."/>
            <person name="Goncalves H."/>
            <person name="Gonzalez I."/>
            <person name="Reyes F."/>
            <person name="Lage O.M."/>
        </authorList>
    </citation>
    <scope>NUCLEOTIDE SEQUENCE</scope>
    <source>
        <strain evidence="1">M600PL45_2</strain>
    </source>
</reference>